<gene>
    <name evidence="1" type="ORF">Verru16b_00301</name>
</gene>
<dbReference type="Proteomes" id="UP000095228">
    <property type="component" value="Chromosome"/>
</dbReference>
<reference evidence="1 2" key="1">
    <citation type="submission" date="2016-06" db="EMBL/GenBank/DDBJ databases">
        <title>Three novel species with peptidoglycan cell walls form the new genus Lacunisphaera gen. nov. in the family Opitutaceae of the verrucomicrobial subdivision 4.</title>
        <authorList>
            <person name="Rast P."/>
            <person name="Gloeckner I."/>
            <person name="Jogler M."/>
            <person name="Boedeker C."/>
            <person name="Jeske O."/>
            <person name="Wiegand S."/>
            <person name="Reinhardt R."/>
            <person name="Schumann P."/>
            <person name="Rohde M."/>
            <person name="Spring S."/>
            <person name="Gloeckner F.O."/>
            <person name="Jogler C."/>
        </authorList>
    </citation>
    <scope>NUCLEOTIDE SEQUENCE [LARGE SCALE GENOMIC DNA]</scope>
    <source>
        <strain evidence="1 2">IG16b</strain>
    </source>
</reference>
<protein>
    <submittedName>
        <fullName evidence="1">Uncharacterized protein</fullName>
    </submittedName>
</protein>
<evidence type="ECO:0000313" key="1">
    <source>
        <dbReference type="EMBL" id="AOS43258.1"/>
    </source>
</evidence>
<name>A0A1I7PI06_9BACT</name>
<keyword evidence="2" id="KW-1185">Reference proteome</keyword>
<dbReference type="OrthoDB" id="3078657at2"/>
<dbReference type="RefSeq" id="WP_157772112.1">
    <property type="nucleotide sequence ID" value="NZ_CP016094.1"/>
</dbReference>
<dbReference type="AlphaFoldDB" id="A0A1I7PI06"/>
<dbReference type="KEGG" id="obg:Verru16b_00301"/>
<evidence type="ECO:0000313" key="2">
    <source>
        <dbReference type="Proteomes" id="UP000095228"/>
    </source>
</evidence>
<organism evidence="1 2">
    <name type="scientific">Lacunisphaera limnophila</name>
    <dbReference type="NCBI Taxonomy" id="1838286"/>
    <lineage>
        <taxon>Bacteria</taxon>
        <taxon>Pseudomonadati</taxon>
        <taxon>Verrucomicrobiota</taxon>
        <taxon>Opitutia</taxon>
        <taxon>Opitutales</taxon>
        <taxon>Opitutaceae</taxon>
        <taxon>Lacunisphaera</taxon>
    </lineage>
</organism>
<sequence length="199" mass="22343">MNDSPMRCAMTGVEIRNSGDGVWDDGEWISWAYINEQLDLQENGPAPELVVEDGGSADDIEPDSKEPDIELLNRIRAARNHFENTLDQISPDWGRIGEDYVAQQFGVKLSRMYTQGHDGRWGDELVEIKTITPHKHRPFVRVKLTGNFNILAIVKIAADDTLDVRFISRSKLPAGTGRNAHVVAWSTACRIGSMQLIRE</sequence>
<accession>A0A1I7PI06</accession>
<dbReference type="EMBL" id="CP016094">
    <property type="protein sequence ID" value="AOS43258.1"/>
    <property type="molecule type" value="Genomic_DNA"/>
</dbReference>
<proteinExistence type="predicted"/>